<evidence type="ECO:0000313" key="1">
    <source>
        <dbReference type="EMBL" id="GMF07518.1"/>
    </source>
</evidence>
<name>A0ACB5UBJ3_AMBMO</name>
<proteinExistence type="predicted"/>
<organism evidence="1 2">
    <name type="scientific">Ambrosiozyma monospora</name>
    <name type="common">Yeast</name>
    <name type="synonym">Endomycopsis monosporus</name>
    <dbReference type="NCBI Taxonomy" id="43982"/>
    <lineage>
        <taxon>Eukaryota</taxon>
        <taxon>Fungi</taxon>
        <taxon>Dikarya</taxon>
        <taxon>Ascomycota</taxon>
        <taxon>Saccharomycotina</taxon>
        <taxon>Pichiomycetes</taxon>
        <taxon>Pichiales</taxon>
        <taxon>Pichiaceae</taxon>
        <taxon>Ambrosiozyma</taxon>
    </lineage>
</organism>
<gene>
    <name evidence="1" type="ORF">Amon02_001293900</name>
</gene>
<evidence type="ECO:0000313" key="2">
    <source>
        <dbReference type="Proteomes" id="UP001165064"/>
    </source>
</evidence>
<dbReference type="EMBL" id="BSXS01016271">
    <property type="protein sequence ID" value="GMF07518.1"/>
    <property type="molecule type" value="Genomic_DNA"/>
</dbReference>
<dbReference type="Proteomes" id="UP001165064">
    <property type="component" value="Unassembled WGS sequence"/>
</dbReference>
<keyword evidence="2" id="KW-1185">Reference proteome</keyword>
<accession>A0ACB5UBJ3</accession>
<reference evidence="1" key="1">
    <citation type="submission" date="2023-04" db="EMBL/GenBank/DDBJ databases">
        <title>Ambrosiozyma monospora NBRC 10751.</title>
        <authorList>
            <person name="Ichikawa N."/>
            <person name="Sato H."/>
            <person name="Tonouchi N."/>
        </authorList>
    </citation>
    <scope>NUCLEOTIDE SEQUENCE</scope>
    <source>
        <strain evidence="1">NBRC 10751</strain>
    </source>
</reference>
<comment type="caution">
    <text evidence="1">The sequence shown here is derived from an EMBL/GenBank/DDBJ whole genome shotgun (WGS) entry which is preliminary data.</text>
</comment>
<protein>
    <submittedName>
        <fullName evidence="1">Unnamed protein product</fullName>
    </submittedName>
</protein>
<sequence>MITKDLNHLTHYNHPIPDVFGLSIKDADSNTSDSDSATQPETFVVISSFVSNDKTLLGRIYTSVNDPHTLNQHLERILQFALWHNANYLAFLPYVTENKKDTSLFFSANDVFVDSESGKVKVKADDVVEWFKDKGWTAQPDDEQMYPMMKKFGKDGVDDDWEWVYNGLWCFD</sequence>